<feature type="region of interest" description="Disordered" evidence="1">
    <location>
        <begin position="1"/>
        <end position="24"/>
    </location>
</feature>
<dbReference type="AlphaFoldDB" id="A0A075FLM2"/>
<dbReference type="EMBL" id="KF900315">
    <property type="protein sequence ID" value="AIE90627.1"/>
    <property type="molecule type" value="Genomic_DNA"/>
</dbReference>
<evidence type="ECO:0000313" key="2">
    <source>
        <dbReference type="EMBL" id="AIE90627.1"/>
    </source>
</evidence>
<reference evidence="2" key="1">
    <citation type="journal article" date="2014" name="Genome Biol. Evol.">
        <title>Pangenome evidence for extensive interdomain horizontal transfer affecting lineage core and shell genes in uncultured planktonic thaumarchaeota and euryarchaeota.</title>
        <authorList>
            <person name="Deschamps P."/>
            <person name="Zivanovic Y."/>
            <person name="Moreira D."/>
            <person name="Rodriguez-Valera F."/>
            <person name="Lopez-Garcia P."/>
        </authorList>
    </citation>
    <scope>NUCLEOTIDE SEQUENCE</scope>
</reference>
<name>A0A075FLM2_9EURY</name>
<accession>A0A075FLM2</accession>
<protein>
    <submittedName>
        <fullName evidence="2">Uncharacterized protein</fullName>
    </submittedName>
</protein>
<organism evidence="2">
    <name type="scientific">uncultured marine group II/III euryarchaeote AD1000_04_H03</name>
    <dbReference type="NCBI Taxonomy" id="1457707"/>
    <lineage>
        <taxon>Archaea</taxon>
        <taxon>Methanobacteriati</taxon>
        <taxon>Methanobacteriota</taxon>
        <taxon>environmental samples</taxon>
    </lineage>
</organism>
<feature type="compositionally biased region" description="Polar residues" evidence="1">
    <location>
        <begin position="1"/>
        <end position="13"/>
    </location>
</feature>
<evidence type="ECO:0000256" key="1">
    <source>
        <dbReference type="SAM" id="MobiDB-lite"/>
    </source>
</evidence>
<sequence length="50" mass="5734">MSRRFTPTESNVPSEPLRRIGRSNAPTTYGRMVIPWLREHTADVRVHAVS</sequence>
<proteinExistence type="predicted"/>